<comment type="caution">
    <text evidence="2">The sequence shown here is derived from an EMBL/GenBank/DDBJ whole genome shotgun (WGS) entry which is preliminary data.</text>
</comment>
<gene>
    <name evidence="2" type="ORF">FHK87_04045</name>
</gene>
<evidence type="ECO:0000313" key="2">
    <source>
        <dbReference type="EMBL" id="TPN86782.1"/>
    </source>
</evidence>
<organism evidence="2 3">
    <name type="scientific">Aquimarina algicola</name>
    <dbReference type="NCBI Taxonomy" id="2589995"/>
    <lineage>
        <taxon>Bacteria</taxon>
        <taxon>Pseudomonadati</taxon>
        <taxon>Bacteroidota</taxon>
        <taxon>Flavobacteriia</taxon>
        <taxon>Flavobacteriales</taxon>
        <taxon>Flavobacteriaceae</taxon>
        <taxon>Aquimarina</taxon>
    </lineage>
</organism>
<dbReference type="NCBIfam" id="TIGR02046">
    <property type="entry name" value="sdhC_b558_fam"/>
    <property type="match status" value="1"/>
</dbReference>
<feature type="transmembrane region" description="Helical" evidence="1">
    <location>
        <begin position="196"/>
        <end position="221"/>
    </location>
</feature>
<reference evidence="2 3" key="1">
    <citation type="submission" date="2019-06" db="EMBL/GenBank/DDBJ databases">
        <authorList>
            <person name="Meng X."/>
        </authorList>
    </citation>
    <scope>NUCLEOTIDE SEQUENCE [LARGE SCALE GENOMIC DNA]</scope>
    <source>
        <strain evidence="2 3">M625</strain>
    </source>
</reference>
<dbReference type="SUPFAM" id="SSF81343">
    <property type="entry name" value="Fumarate reductase respiratory complex transmembrane subunits"/>
    <property type="match status" value="1"/>
</dbReference>
<proteinExistence type="predicted"/>
<feature type="transmembrane region" description="Helical" evidence="1">
    <location>
        <begin position="12"/>
        <end position="36"/>
    </location>
</feature>
<evidence type="ECO:0000313" key="3">
    <source>
        <dbReference type="Proteomes" id="UP000315540"/>
    </source>
</evidence>
<evidence type="ECO:0000256" key="1">
    <source>
        <dbReference type="SAM" id="Phobius"/>
    </source>
</evidence>
<keyword evidence="1" id="KW-1133">Transmembrane helix</keyword>
<dbReference type="Proteomes" id="UP000315540">
    <property type="component" value="Unassembled WGS sequence"/>
</dbReference>
<dbReference type="InterPro" id="IPR034804">
    <property type="entry name" value="SQR/QFR_C/D"/>
</dbReference>
<dbReference type="RefSeq" id="WP_140590109.1">
    <property type="nucleotide sequence ID" value="NZ_VFWZ01000002.1"/>
</dbReference>
<feature type="transmembrane region" description="Helical" evidence="1">
    <location>
        <begin position="107"/>
        <end position="127"/>
    </location>
</feature>
<dbReference type="AlphaFoldDB" id="A0A504JDR6"/>
<name>A0A504JDR6_9FLAO</name>
<feature type="transmembrane region" description="Helical" evidence="1">
    <location>
        <begin position="56"/>
        <end position="81"/>
    </location>
</feature>
<keyword evidence="1" id="KW-0472">Membrane</keyword>
<dbReference type="Gene3D" id="1.20.1300.10">
    <property type="entry name" value="Fumarate reductase/succinate dehydrogenase, transmembrane subunit"/>
    <property type="match status" value="1"/>
</dbReference>
<dbReference type="InterPro" id="IPR011138">
    <property type="entry name" value="Cytochrome_b-558"/>
</dbReference>
<dbReference type="OrthoDB" id="9802842at2"/>
<accession>A0A504JDR6</accession>
<sequence>MAVNTLFFRKTIMASTGLFLCLFLIVHLSANCILVLPEETARQIYNSYSTTLRESPLIKIVAYLLYASIIFHTIYALLITIRNQKAKPQKYIVNNTKANSTWTSQNMGLIGVVILLFIVIHLANFWARIKLGIGEDVALDSSGHLDVYEVTYSLFQNIYYVLLYSVLMIPLGLHLNHGLKSGFKTLGFYHKKWTRIIARISLVYSALMAIGFGIIPLVVYFK</sequence>
<keyword evidence="1" id="KW-0812">Transmembrane</keyword>
<feature type="transmembrane region" description="Helical" evidence="1">
    <location>
        <begin position="158"/>
        <end position="175"/>
    </location>
</feature>
<keyword evidence="3" id="KW-1185">Reference proteome</keyword>
<dbReference type="GO" id="GO:0016020">
    <property type="term" value="C:membrane"/>
    <property type="evidence" value="ECO:0007669"/>
    <property type="project" value="InterPro"/>
</dbReference>
<protein>
    <submittedName>
        <fullName evidence="2">Succinate dehydrogenase cytochrome b subunit</fullName>
    </submittedName>
</protein>
<dbReference type="CDD" id="cd03498">
    <property type="entry name" value="SQR_TypeB_2_TM"/>
    <property type="match status" value="1"/>
</dbReference>
<dbReference type="EMBL" id="VFWZ01000002">
    <property type="protein sequence ID" value="TPN86782.1"/>
    <property type="molecule type" value="Genomic_DNA"/>
</dbReference>